<proteinExistence type="inferred from homology"/>
<dbReference type="AlphaFoldDB" id="A0A7S3UYG6"/>
<dbReference type="PROSITE" id="PS50005">
    <property type="entry name" value="TPR"/>
    <property type="match status" value="1"/>
</dbReference>
<evidence type="ECO:0000256" key="5">
    <source>
        <dbReference type="ARBA" id="ARBA00023242"/>
    </source>
</evidence>
<feature type="region of interest" description="Disordered" evidence="7">
    <location>
        <begin position="160"/>
        <end position="195"/>
    </location>
</feature>
<evidence type="ECO:0000313" key="9">
    <source>
        <dbReference type="EMBL" id="CAE0440881.1"/>
    </source>
</evidence>
<dbReference type="Gene3D" id="1.25.40.10">
    <property type="entry name" value="Tetratricopeptide repeat domain"/>
    <property type="match status" value="1"/>
</dbReference>
<dbReference type="InterPro" id="IPR019734">
    <property type="entry name" value="TPR_rpt"/>
</dbReference>
<feature type="compositionally biased region" description="Basic and acidic residues" evidence="7">
    <location>
        <begin position="182"/>
        <end position="195"/>
    </location>
</feature>
<feature type="domain" description="Tetratricopeptide SHNi-TPR" evidence="8">
    <location>
        <begin position="244"/>
        <end position="279"/>
    </location>
</feature>
<organism evidence="9">
    <name type="scientific">Aplanochytrium stocchinoi</name>
    <dbReference type="NCBI Taxonomy" id="215587"/>
    <lineage>
        <taxon>Eukaryota</taxon>
        <taxon>Sar</taxon>
        <taxon>Stramenopiles</taxon>
        <taxon>Bigyra</taxon>
        <taxon>Labyrinthulomycetes</taxon>
        <taxon>Thraustochytrida</taxon>
        <taxon>Thraustochytriidae</taxon>
        <taxon>Aplanochytrium</taxon>
    </lineage>
</organism>
<dbReference type="GO" id="GO:0034080">
    <property type="term" value="P:CENP-A containing chromatin assembly"/>
    <property type="evidence" value="ECO:0007669"/>
    <property type="project" value="TreeGrafter"/>
</dbReference>
<sequence>MEEVEKVQTLPEFVKATELVKEKKYNDAVEAFSMLLSELVEQYGDLGTALGPVYYAYGSACLLQVESSANVFGDMVKHEKEIKEEIDLQNQNQEASSNSAAINTTQTENDGDMIDAVLAGLIEEYKKKNGEEPTDEVITQWKETFASANLSNLVNGQTQSGIEAHDSSTETEVTSATDTQPENEKAEEAKTKKENPINDLTAADIDDLMGVAWECLETSRVIFGKLLDNLIKEEDIKEVKKLLAKTLLRLGDHSMEIGRFEQSIDDYKKCIKLREEVFDVSSRELPDVYSAVAYALLYASTEEKDPVKAVSMRFLTLEYYAKAMEGLLIIRQDRLKCNRTIFNDKISISEIDEGEEIETDKSKGKAKAVSEKPLELTSGQLDFVKKAKDRIETVLKQVRDDTMESVGKDIPEAELALVEKEVKDLGEVIEELGNKMLDIAQVLENPEAAEAISGGAQAVEEALANAKEADESSTSAFDKPTLSTSENVQTLGVKRKSDVSKSEESKTIDSTEPDIKKPKQ</sequence>
<feature type="compositionally biased region" description="Polar residues" evidence="7">
    <location>
        <begin position="472"/>
        <end position="490"/>
    </location>
</feature>
<feature type="region of interest" description="Disordered" evidence="7">
    <location>
        <begin position="463"/>
        <end position="520"/>
    </location>
</feature>
<evidence type="ECO:0000256" key="3">
    <source>
        <dbReference type="ARBA" id="ARBA00022737"/>
    </source>
</evidence>
<feature type="repeat" description="TPR" evidence="6">
    <location>
        <begin position="244"/>
        <end position="277"/>
    </location>
</feature>
<dbReference type="SUPFAM" id="SSF48452">
    <property type="entry name" value="TPR-like"/>
    <property type="match status" value="1"/>
</dbReference>
<feature type="compositionally biased region" description="Polar residues" evidence="7">
    <location>
        <begin position="170"/>
        <end position="180"/>
    </location>
</feature>
<dbReference type="Pfam" id="PF10516">
    <property type="entry name" value="SHNi-TPR"/>
    <property type="match status" value="1"/>
</dbReference>
<accession>A0A7S3UYG6</accession>
<evidence type="ECO:0000256" key="6">
    <source>
        <dbReference type="PROSITE-ProRule" id="PRU00339"/>
    </source>
</evidence>
<name>A0A7S3UYG6_9STRA</name>
<keyword evidence="5" id="KW-0539">Nucleus</keyword>
<evidence type="ECO:0000256" key="4">
    <source>
        <dbReference type="ARBA" id="ARBA00022803"/>
    </source>
</evidence>
<reference evidence="9" key="1">
    <citation type="submission" date="2021-01" db="EMBL/GenBank/DDBJ databases">
        <authorList>
            <person name="Corre E."/>
            <person name="Pelletier E."/>
            <person name="Niang G."/>
            <person name="Scheremetjew M."/>
            <person name="Finn R."/>
            <person name="Kale V."/>
            <person name="Holt S."/>
            <person name="Cochrane G."/>
            <person name="Meng A."/>
            <person name="Brown T."/>
            <person name="Cohen L."/>
        </authorList>
    </citation>
    <scope>NUCLEOTIDE SEQUENCE</scope>
    <source>
        <strain evidence="9">GSBS06</strain>
    </source>
</reference>
<evidence type="ECO:0000256" key="2">
    <source>
        <dbReference type="ARBA" id="ARBA00008402"/>
    </source>
</evidence>
<keyword evidence="4 6" id="KW-0802">TPR repeat</keyword>
<comment type="similarity">
    <text evidence="2">Belongs to the NASP family.</text>
</comment>
<dbReference type="EMBL" id="HBIN01014556">
    <property type="protein sequence ID" value="CAE0440881.1"/>
    <property type="molecule type" value="Transcribed_RNA"/>
</dbReference>
<dbReference type="InterPro" id="IPR019544">
    <property type="entry name" value="Tetratricopeptide_SHNi-TPR_dom"/>
</dbReference>
<keyword evidence="3" id="KW-0677">Repeat</keyword>
<evidence type="ECO:0000256" key="7">
    <source>
        <dbReference type="SAM" id="MobiDB-lite"/>
    </source>
</evidence>
<protein>
    <recommendedName>
        <fullName evidence="8">Tetratricopeptide SHNi-TPR domain-containing protein</fullName>
    </recommendedName>
</protein>
<dbReference type="GO" id="GO:0006335">
    <property type="term" value="P:DNA replication-dependent chromatin assembly"/>
    <property type="evidence" value="ECO:0007669"/>
    <property type="project" value="TreeGrafter"/>
</dbReference>
<comment type="subcellular location">
    <subcellularLocation>
        <location evidence="1">Nucleus</location>
    </subcellularLocation>
</comment>
<dbReference type="PANTHER" id="PTHR15081">
    <property type="entry name" value="NUCLEAR AUTOANTIGENIC SPERM PROTEIN NASP -RELATED"/>
    <property type="match status" value="1"/>
</dbReference>
<dbReference type="InterPro" id="IPR011990">
    <property type="entry name" value="TPR-like_helical_dom_sf"/>
</dbReference>
<evidence type="ECO:0000259" key="8">
    <source>
        <dbReference type="Pfam" id="PF10516"/>
    </source>
</evidence>
<gene>
    <name evidence="9" type="ORF">ASTO00021_LOCUS11015</name>
</gene>
<feature type="compositionally biased region" description="Basic and acidic residues" evidence="7">
    <location>
        <begin position="495"/>
        <end position="520"/>
    </location>
</feature>
<dbReference type="GO" id="GO:0005654">
    <property type="term" value="C:nucleoplasm"/>
    <property type="evidence" value="ECO:0007669"/>
    <property type="project" value="TreeGrafter"/>
</dbReference>
<dbReference type="PANTHER" id="PTHR15081:SF1">
    <property type="entry name" value="NUCLEAR AUTOANTIGENIC SPERM PROTEIN"/>
    <property type="match status" value="1"/>
</dbReference>
<dbReference type="GO" id="GO:0042393">
    <property type="term" value="F:histone binding"/>
    <property type="evidence" value="ECO:0007669"/>
    <property type="project" value="TreeGrafter"/>
</dbReference>
<dbReference type="InterPro" id="IPR051730">
    <property type="entry name" value="NASP-like"/>
</dbReference>
<evidence type="ECO:0000256" key="1">
    <source>
        <dbReference type="ARBA" id="ARBA00004123"/>
    </source>
</evidence>